<gene>
    <name evidence="2" type="ORF">ATY41_10910</name>
</gene>
<evidence type="ECO:0000313" key="3">
    <source>
        <dbReference type="Proteomes" id="UP000094426"/>
    </source>
</evidence>
<name>A0A1E2SKA5_LEIXY</name>
<sequence length="108" mass="11206">MGRRGIVRAAAWATPAIVASTALPAVASSTRHALAFGNSAHTASACGRLQNVTVHVTTNGAAASNVSVTVTLPSGFTFRGGAASFTDGRTLPERSLFPRSRSLRLRER</sequence>
<evidence type="ECO:0000313" key="2">
    <source>
        <dbReference type="EMBL" id="ODA90193.1"/>
    </source>
</evidence>
<reference evidence="2 3" key="1">
    <citation type="submission" date="2015-11" db="EMBL/GenBank/DDBJ databases">
        <authorList>
            <person name="Zhang Y."/>
            <person name="Guo Z."/>
        </authorList>
    </citation>
    <scope>NUCLEOTIDE SEQUENCE [LARGE SCALE GENOMIC DNA]</scope>
    <source>
        <strain evidence="3">gdw1</strain>
    </source>
</reference>
<proteinExistence type="predicted"/>
<dbReference type="Proteomes" id="UP000094426">
    <property type="component" value="Unassembled WGS sequence"/>
</dbReference>
<comment type="caution">
    <text evidence="2">The sequence shown here is derived from an EMBL/GenBank/DDBJ whole genome shotgun (WGS) entry which is preliminary data.</text>
</comment>
<keyword evidence="1" id="KW-0732">Signal</keyword>
<accession>A0A1E2SKA5</accession>
<organism evidence="2 3">
    <name type="scientific">Leifsonia xyli subsp. xyli</name>
    <dbReference type="NCBI Taxonomy" id="59736"/>
    <lineage>
        <taxon>Bacteria</taxon>
        <taxon>Bacillati</taxon>
        <taxon>Actinomycetota</taxon>
        <taxon>Actinomycetes</taxon>
        <taxon>Micrococcales</taxon>
        <taxon>Microbacteriaceae</taxon>
        <taxon>Leifsonia</taxon>
    </lineage>
</organism>
<feature type="signal peptide" evidence="1">
    <location>
        <begin position="1"/>
        <end position="27"/>
    </location>
</feature>
<dbReference type="EMBL" id="LNZG01000017">
    <property type="protein sequence ID" value="ODA90193.1"/>
    <property type="molecule type" value="Genomic_DNA"/>
</dbReference>
<evidence type="ECO:0000256" key="1">
    <source>
        <dbReference type="SAM" id="SignalP"/>
    </source>
</evidence>
<dbReference type="AlphaFoldDB" id="A0A1E2SKA5"/>
<feature type="chain" id="PRO_5009116792" evidence="1">
    <location>
        <begin position="28"/>
        <end position="108"/>
    </location>
</feature>
<protein>
    <submittedName>
        <fullName evidence="2">Uncharacterized protein</fullName>
    </submittedName>
</protein>